<evidence type="ECO:0000313" key="9">
    <source>
        <dbReference type="Proteomes" id="UP000663823"/>
    </source>
</evidence>
<dbReference type="GO" id="GO:0005524">
    <property type="term" value="F:ATP binding"/>
    <property type="evidence" value="ECO:0007669"/>
    <property type="project" value="UniProtKB-KW"/>
</dbReference>
<keyword evidence="5" id="KW-1133">Transmembrane helix</keyword>
<reference evidence="8" key="1">
    <citation type="submission" date="2021-02" db="EMBL/GenBank/DDBJ databases">
        <authorList>
            <person name="Nowell W R."/>
        </authorList>
    </citation>
    <scope>NUCLEOTIDE SEQUENCE</scope>
</reference>
<proteinExistence type="predicted"/>
<dbReference type="InterPro" id="IPR036640">
    <property type="entry name" value="ABC1_TM_sf"/>
</dbReference>
<dbReference type="Proteomes" id="UP000663823">
    <property type="component" value="Unassembled WGS sequence"/>
</dbReference>
<sequence length="87" mass="10176">MTVKDERIKMMNEILNGIRVLKLYAWKMAFIRSITHIREKELGYIRQKAIIGAISNILWTFTPILVGTTKETLDSHMVIHMHLLRLA</sequence>
<dbReference type="GO" id="GO:0140359">
    <property type="term" value="F:ABC-type transporter activity"/>
    <property type="evidence" value="ECO:0007669"/>
    <property type="project" value="InterPro"/>
</dbReference>
<evidence type="ECO:0000256" key="1">
    <source>
        <dbReference type="ARBA" id="ARBA00022448"/>
    </source>
</evidence>
<evidence type="ECO:0000256" key="3">
    <source>
        <dbReference type="ARBA" id="ARBA00022741"/>
    </source>
</evidence>
<evidence type="ECO:0000256" key="6">
    <source>
        <dbReference type="ARBA" id="ARBA00023136"/>
    </source>
</evidence>
<evidence type="ECO:0000256" key="4">
    <source>
        <dbReference type="ARBA" id="ARBA00022840"/>
    </source>
</evidence>
<keyword evidence="4" id="KW-0067">ATP-binding</keyword>
<organism evidence="8 9">
    <name type="scientific">Rotaria sordida</name>
    <dbReference type="NCBI Taxonomy" id="392033"/>
    <lineage>
        <taxon>Eukaryota</taxon>
        <taxon>Metazoa</taxon>
        <taxon>Spiralia</taxon>
        <taxon>Gnathifera</taxon>
        <taxon>Rotifera</taxon>
        <taxon>Eurotatoria</taxon>
        <taxon>Bdelloidea</taxon>
        <taxon>Philodinida</taxon>
        <taxon>Philodinidae</taxon>
        <taxon>Rotaria</taxon>
    </lineage>
</organism>
<dbReference type="Gene3D" id="1.20.1560.10">
    <property type="entry name" value="ABC transporter type 1, transmembrane domain"/>
    <property type="match status" value="1"/>
</dbReference>
<evidence type="ECO:0000256" key="2">
    <source>
        <dbReference type="ARBA" id="ARBA00022692"/>
    </source>
</evidence>
<evidence type="ECO:0000256" key="5">
    <source>
        <dbReference type="ARBA" id="ARBA00022989"/>
    </source>
</evidence>
<evidence type="ECO:0000313" key="8">
    <source>
        <dbReference type="EMBL" id="CAF4345359.1"/>
    </source>
</evidence>
<dbReference type="EMBL" id="CAJOAX010061801">
    <property type="protein sequence ID" value="CAF4345359.1"/>
    <property type="molecule type" value="Genomic_DNA"/>
</dbReference>
<evidence type="ECO:0000259" key="7">
    <source>
        <dbReference type="PROSITE" id="PS50929"/>
    </source>
</evidence>
<gene>
    <name evidence="8" type="ORF">OTI717_LOCUS43374</name>
</gene>
<keyword evidence="1" id="KW-0813">Transport</keyword>
<accession>A0A820KV50</accession>
<protein>
    <recommendedName>
        <fullName evidence="7">ABC transmembrane type-1 domain-containing protein</fullName>
    </recommendedName>
</protein>
<dbReference type="AlphaFoldDB" id="A0A820KV50"/>
<keyword evidence="3" id="KW-0547">Nucleotide-binding</keyword>
<dbReference type="InterPro" id="IPR011527">
    <property type="entry name" value="ABC1_TM_dom"/>
</dbReference>
<dbReference type="PANTHER" id="PTHR24223">
    <property type="entry name" value="ATP-BINDING CASSETTE SUB-FAMILY C"/>
    <property type="match status" value="1"/>
</dbReference>
<dbReference type="GO" id="GO:0016020">
    <property type="term" value="C:membrane"/>
    <property type="evidence" value="ECO:0007669"/>
    <property type="project" value="InterPro"/>
</dbReference>
<keyword evidence="6" id="KW-0472">Membrane</keyword>
<name>A0A820KV50_9BILA</name>
<keyword evidence="2" id="KW-0812">Transmembrane</keyword>
<dbReference type="PROSITE" id="PS50929">
    <property type="entry name" value="ABC_TM1F"/>
    <property type="match status" value="1"/>
</dbReference>
<comment type="caution">
    <text evidence="8">The sequence shown here is derived from an EMBL/GenBank/DDBJ whole genome shotgun (WGS) entry which is preliminary data.</text>
</comment>
<feature type="domain" description="ABC transmembrane type-1" evidence="7">
    <location>
        <begin position="1"/>
        <end position="66"/>
    </location>
</feature>
<dbReference type="InterPro" id="IPR050173">
    <property type="entry name" value="ABC_transporter_C-like"/>
</dbReference>
<dbReference type="Pfam" id="PF00664">
    <property type="entry name" value="ABC_membrane"/>
    <property type="match status" value="1"/>
</dbReference>